<organism evidence="1 2">
    <name type="scientific">Lacrimispora xylanisolvens</name>
    <dbReference type="NCBI Taxonomy" id="384636"/>
    <lineage>
        <taxon>Bacteria</taxon>
        <taxon>Bacillati</taxon>
        <taxon>Bacillota</taxon>
        <taxon>Clostridia</taxon>
        <taxon>Lachnospirales</taxon>
        <taxon>Lachnospiraceae</taxon>
        <taxon>Lacrimispora</taxon>
    </lineage>
</organism>
<evidence type="ECO:0000313" key="1">
    <source>
        <dbReference type="EMBL" id="PPK79370.1"/>
    </source>
</evidence>
<dbReference type="OrthoDB" id="1907165at2"/>
<reference evidence="1 2" key="1">
    <citation type="submission" date="2018-02" db="EMBL/GenBank/DDBJ databases">
        <title>Genomic Encyclopedia of Archaeal and Bacterial Type Strains, Phase II (KMG-II): from individual species to whole genera.</title>
        <authorList>
            <person name="Goeker M."/>
        </authorList>
    </citation>
    <scope>NUCLEOTIDE SEQUENCE [LARGE SCALE GENOMIC DNA]</scope>
    <source>
        <strain evidence="1 2">DSM 3808</strain>
    </source>
</reference>
<dbReference type="Proteomes" id="UP000237749">
    <property type="component" value="Unassembled WGS sequence"/>
</dbReference>
<dbReference type="EMBL" id="PTJA01000010">
    <property type="protein sequence ID" value="PPK79370.1"/>
    <property type="molecule type" value="Genomic_DNA"/>
</dbReference>
<sequence>MNAVTSGNLIIHSLLNINEVTEFEMDIKKNCHTLAKLKGYVSEDIGVSPILQKLEGSSISVTMADKNGNEMSPPVFCGFIMEVSICREGNGYTAEIEAVSPTELLDREENCRSFQNIDMTYKALVRRVLADTANTEVIFHIEDRKIGTPVYQYKETDWEFLKRIAGQLGTSLLPGGVSVKPELYFGLPRGESREGQEASKEKIWFDRSYYTYDKEQYHFLKSQFICHEISNYENWKVGDSITMRDNSNKVILAKRCKLKQGLLVYTYTVGSPQVFGTARYDNAQMTGVSLVGTVLETKGECVRVSLDIDGAQNGQEVFWYPWLPDTGNVMYCMPEIGERIWITFDDGDGSARASGSIRKNGTGNGEMTDPSKRYFTTAKNKRMYLLPDCMGFVDLKQRVPLKVEISDSLGANIESSKELTVLAKKGVWLKASRISFLAPQEISLVRRDLASPAVINLCNGFDSIGKFGKVKMEGSGDAGFPVTESADVGKYDLNGAENAVLASTPCAAGTTILERQITGTKVNFITGQ</sequence>
<dbReference type="RefSeq" id="WP_104438243.1">
    <property type="nucleotide sequence ID" value="NZ_PTJA01000010.1"/>
</dbReference>
<gene>
    <name evidence="1" type="ORF">BXY41_11089</name>
</gene>
<dbReference type="SUPFAM" id="SSF69279">
    <property type="entry name" value="Phage tail proteins"/>
    <property type="match status" value="1"/>
</dbReference>
<evidence type="ECO:0000313" key="2">
    <source>
        <dbReference type="Proteomes" id="UP000237749"/>
    </source>
</evidence>
<protein>
    <submittedName>
        <fullName evidence="1">Late control gene D protein (GPD)</fullName>
    </submittedName>
</protein>
<accession>A0A2S6HPL8</accession>
<dbReference type="Gene3D" id="3.55.50.10">
    <property type="entry name" value="Baseplate protein-like domains"/>
    <property type="match status" value="1"/>
</dbReference>
<proteinExistence type="predicted"/>
<dbReference type="Pfam" id="PF05954">
    <property type="entry name" value="Phage_GPD"/>
    <property type="match status" value="1"/>
</dbReference>
<comment type="caution">
    <text evidence="1">The sequence shown here is derived from an EMBL/GenBank/DDBJ whole genome shotgun (WGS) entry which is preliminary data.</text>
</comment>
<dbReference type="AlphaFoldDB" id="A0A2S6HPL8"/>
<keyword evidence="2" id="KW-1185">Reference proteome</keyword>
<name>A0A2S6HPL8_9FIRM</name>
<dbReference type="Gene3D" id="2.30.110.50">
    <property type="match status" value="1"/>
</dbReference>